<organism evidence="1 2">
    <name type="scientific">Bizionia echini</name>
    <dbReference type="NCBI Taxonomy" id="649333"/>
    <lineage>
        <taxon>Bacteria</taxon>
        <taxon>Pseudomonadati</taxon>
        <taxon>Bacteroidota</taxon>
        <taxon>Flavobacteriia</taxon>
        <taxon>Flavobacteriales</taxon>
        <taxon>Flavobacteriaceae</taxon>
        <taxon>Bizionia</taxon>
    </lineage>
</organism>
<dbReference type="EMBL" id="FOVN01000001">
    <property type="protein sequence ID" value="SFN41261.1"/>
    <property type="molecule type" value="Genomic_DNA"/>
</dbReference>
<keyword evidence="2" id="KW-1185">Reference proteome</keyword>
<dbReference type="OrthoDB" id="1191002at2"/>
<dbReference type="RefSeq" id="WP_092205855.1">
    <property type="nucleotide sequence ID" value="NZ_FOVN01000001.1"/>
</dbReference>
<evidence type="ECO:0000313" key="1">
    <source>
        <dbReference type="EMBL" id="SFN41261.1"/>
    </source>
</evidence>
<accession>A0A1I4YTC2</accession>
<proteinExistence type="predicted"/>
<gene>
    <name evidence="1" type="ORF">SAMN04487989_101274</name>
</gene>
<name>A0A1I4YTC2_9FLAO</name>
<dbReference type="Proteomes" id="UP000198705">
    <property type="component" value="Unassembled WGS sequence"/>
</dbReference>
<evidence type="ECO:0000313" key="2">
    <source>
        <dbReference type="Proteomes" id="UP000198705"/>
    </source>
</evidence>
<dbReference type="AlphaFoldDB" id="A0A1I4YTC2"/>
<dbReference type="PROSITE" id="PS51257">
    <property type="entry name" value="PROKAR_LIPOPROTEIN"/>
    <property type="match status" value="1"/>
</dbReference>
<reference evidence="2" key="1">
    <citation type="submission" date="2016-10" db="EMBL/GenBank/DDBJ databases">
        <authorList>
            <person name="Varghese N."/>
            <person name="Submissions S."/>
        </authorList>
    </citation>
    <scope>NUCLEOTIDE SEQUENCE [LARGE SCALE GENOMIC DNA]</scope>
    <source>
        <strain evidence="2">DSM 23925</strain>
    </source>
</reference>
<dbReference type="STRING" id="649333.SAMN04487989_101274"/>
<protein>
    <recommendedName>
        <fullName evidence="3">TonB protein C-terminal</fullName>
    </recommendedName>
</protein>
<sequence>MKQLYFILMCLAVTSCNYFDAKKTSSDVILENELLTFNWNEVDEYPTFDSCDENATQDDKKRCFQNTLTEIITQKLQQDTLIVKQDINDTVYMNFEISKDGLLSLITIEADSITLQEIPNMKELLHKSVDSLPKIYPAIRRSQQVKTAFTLPVIIQVN</sequence>
<evidence type="ECO:0008006" key="3">
    <source>
        <dbReference type="Google" id="ProtNLM"/>
    </source>
</evidence>